<evidence type="ECO:0000256" key="9">
    <source>
        <dbReference type="SAM" id="Phobius"/>
    </source>
</evidence>
<feature type="repeat" description="Cys-rich GLG1" evidence="8">
    <location>
        <begin position="698"/>
        <end position="758"/>
    </location>
</feature>
<dbReference type="EMBL" id="OU892283">
    <property type="protein sequence ID" value="CAG9771209.1"/>
    <property type="molecule type" value="Genomic_DNA"/>
</dbReference>
<sequence length="1082" mass="124524">MPLIIYYLTFLILPVLSNNPQLLQDRSNTPKIFLDHPECSHMKQFCGNDPENDDLSVLECLHMLNPTQFALINKNCQQIIWETTNNLIKDENVMETLLPVCREDMNKLNCHKDEGDYFKCLAIAKESIEVSACQELVHRMENVAFTDYKFLAKFLKECESDVQSLKCGIVDSQGLSQISTIACLQKNILNLASDNCKRELYRLSEVQSDNIKLDQQLYLDCAEDHSRYCRQFPAGSGRVFHCLARQNPEKLSQRCKTSLFRRQKLISQDYKVSKGLMRSCREDIKKTHCRKQTSSDKTVRLAQILLCLENINKNGSQISSDCEAELIEHRKMLMEDYRLSPEIVDKCKRETAMFCKGFETGGKTIHCLMKHAREKNDKSNFDAKCHLALEDLLKMSDVGENWKVDPVLHSACNTEVETLCKDIHSGEARVTNCLLDNIGSRKMSDDCEDALIQIQYFISRRFELDDQLYKACKRDALDRKCLTESSWDNNSHNQKVLPCLYRYVDPEDKHLQLSLHCLDNIRRVMRQRALSVDLEPTIEESCLTDLGTFCHDKVNRGEEMRCLQKNYQDLDEDCQKTIGMFTEFQSEHAELNPYINKYCTKIIEVLCNQEAKNDEGDVMECLIAHKNDPVVKGTQECRASIEHFQIISLNDYRFSYKFKVACKPYAMRFCELARTKNEVVRCLSEQVLNATVNGVKSQIPRDCKQQLKAQLFQQRENIKFDPVLKAACGPDIDNYCSHVQSGNAQVLECLQTETNKLTDKCEKEVFKVKKQEIYDNTLDYALITMCSGAIEQFCSHQDKENVFECLKKNRDEKGFSNKCKLIVTHRIIEQNSNYQLNPSLQQNCNIDINKFCKNHLINGHGKETNGVVIKCLKEQFKLSRLSNKCEKELASILREQALNVNLNPLIRTVCKNELATICKSDEEDSDGDSEECLKDALLNSRIQTPECKVEVANMIEESQADIQVDPLLQHACAYDLLNFCSDVPQGNGRHINCLKLMLDLNKKLLPKCKNMLKKRLEMYRNAALLSPMGPPPDLHQLYNQMAASPSRQYFFLVILTFIGTIFLVGIMCGRLNKRKYMLLKSK</sequence>
<feature type="repeat" description="Cys-rich GLG1" evidence="8">
    <location>
        <begin position="317"/>
        <end position="376"/>
    </location>
</feature>
<dbReference type="PANTHER" id="PTHR11884">
    <property type="entry name" value="SELECTIN LIGAND RELATED"/>
    <property type="match status" value="1"/>
</dbReference>
<evidence type="ECO:0008006" key="13">
    <source>
        <dbReference type="Google" id="ProtNLM"/>
    </source>
</evidence>
<dbReference type="InterPro" id="IPR017873">
    <property type="entry name" value="Cys-rich_GLG1_repeat_euk"/>
</dbReference>
<name>A0A9N9MTJ3_9CUCU</name>
<comment type="subcellular location">
    <subcellularLocation>
        <location evidence="1">Membrane</location>
        <topology evidence="1">Single-pass type I membrane protein</topology>
    </subcellularLocation>
</comment>
<feature type="repeat" description="Cys-rich GLG1" evidence="8">
    <location>
        <begin position="942"/>
        <end position="1002"/>
    </location>
</feature>
<dbReference type="GO" id="GO:0000139">
    <property type="term" value="C:Golgi membrane"/>
    <property type="evidence" value="ECO:0007669"/>
    <property type="project" value="InterPro"/>
</dbReference>
<feature type="signal peptide" evidence="10">
    <location>
        <begin position="1"/>
        <end position="17"/>
    </location>
</feature>
<keyword evidence="4" id="KW-0677">Repeat</keyword>
<dbReference type="GO" id="GO:0017134">
    <property type="term" value="F:fibroblast growth factor binding"/>
    <property type="evidence" value="ECO:0007669"/>
    <property type="project" value="TreeGrafter"/>
</dbReference>
<feature type="transmembrane region" description="Helical" evidence="9">
    <location>
        <begin position="1049"/>
        <end position="1072"/>
    </location>
</feature>
<dbReference type="PANTHER" id="PTHR11884:SF1">
    <property type="entry name" value="GOLGI APPARATUS PROTEIN 1"/>
    <property type="match status" value="1"/>
</dbReference>
<evidence type="ECO:0000256" key="1">
    <source>
        <dbReference type="ARBA" id="ARBA00004479"/>
    </source>
</evidence>
<keyword evidence="2 9" id="KW-0812">Transmembrane</keyword>
<protein>
    <recommendedName>
        <fullName evidence="13">Golgi apparatus protein 1</fullName>
    </recommendedName>
</protein>
<feature type="chain" id="PRO_5040187892" description="Golgi apparatus protein 1" evidence="10">
    <location>
        <begin position="18"/>
        <end position="1082"/>
    </location>
</feature>
<proteinExistence type="predicted"/>
<evidence type="ECO:0000256" key="2">
    <source>
        <dbReference type="ARBA" id="ARBA00022692"/>
    </source>
</evidence>
<keyword evidence="7" id="KW-0325">Glycoprotein</keyword>
<keyword evidence="5 9" id="KW-1133">Transmembrane helix</keyword>
<feature type="repeat" description="Cys-rich GLG1" evidence="8">
    <location>
        <begin position="880"/>
        <end position="941"/>
    </location>
</feature>
<reference evidence="11" key="1">
    <citation type="submission" date="2022-01" db="EMBL/GenBank/DDBJ databases">
        <authorList>
            <person name="King R."/>
        </authorList>
    </citation>
    <scope>NUCLEOTIDE SEQUENCE</scope>
</reference>
<feature type="repeat" description="Cys-rich GLG1" evidence="8">
    <location>
        <begin position="250"/>
        <end position="316"/>
    </location>
</feature>
<feature type="repeat" description="Cys-rich GLG1" evidence="8">
    <location>
        <begin position="380"/>
        <end position="442"/>
    </location>
</feature>
<keyword evidence="6 9" id="KW-0472">Membrane</keyword>
<organism evidence="11 12">
    <name type="scientific">Ceutorhynchus assimilis</name>
    <name type="common">cabbage seed weevil</name>
    <dbReference type="NCBI Taxonomy" id="467358"/>
    <lineage>
        <taxon>Eukaryota</taxon>
        <taxon>Metazoa</taxon>
        <taxon>Ecdysozoa</taxon>
        <taxon>Arthropoda</taxon>
        <taxon>Hexapoda</taxon>
        <taxon>Insecta</taxon>
        <taxon>Pterygota</taxon>
        <taxon>Neoptera</taxon>
        <taxon>Endopterygota</taxon>
        <taxon>Coleoptera</taxon>
        <taxon>Polyphaga</taxon>
        <taxon>Cucujiformia</taxon>
        <taxon>Curculionidae</taxon>
        <taxon>Ceutorhynchinae</taxon>
        <taxon>Ceutorhynchus</taxon>
    </lineage>
</organism>
<feature type="repeat" description="Cys-rich GLG1" evidence="8">
    <location>
        <begin position="512"/>
        <end position="571"/>
    </location>
</feature>
<evidence type="ECO:0000256" key="8">
    <source>
        <dbReference type="PROSITE-ProRule" id="PRU00622"/>
    </source>
</evidence>
<evidence type="ECO:0000256" key="4">
    <source>
        <dbReference type="ARBA" id="ARBA00022737"/>
    </source>
</evidence>
<dbReference type="InterPro" id="IPR039728">
    <property type="entry name" value="GLG1"/>
</dbReference>
<dbReference type="Pfam" id="PF00839">
    <property type="entry name" value="Cys_rich_FGFR"/>
    <property type="match status" value="14"/>
</dbReference>
<evidence type="ECO:0000256" key="7">
    <source>
        <dbReference type="ARBA" id="ARBA00023180"/>
    </source>
</evidence>
<dbReference type="InterPro" id="IPR001893">
    <property type="entry name" value="Cys-rich_GLG1_repeat"/>
</dbReference>
<dbReference type="OrthoDB" id="2015434at2759"/>
<accession>A0A9N9MTJ3</accession>
<keyword evidence="3 10" id="KW-0732">Signal</keyword>
<keyword evidence="12" id="KW-1185">Reference proteome</keyword>
<evidence type="ECO:0000313" key="12">
    <source>
        <dbReference type="Proteomes" id="UP001152799"/>
    </source>
</evidence>
<evidence type="ECO:0000256" key="10">
    <source>
        <dbReference type="SAM" id="SignalP"/>
    </source>
</evidence>
<evidence type="ECO:0000256" key="5">
    <source>
        <dbReference type="ARBA" id="ARBA00022989"/>
    </source>
</evidence>
<dbReference type="AlphaFoldDB" id="A0A9N9MTJ3"/>
<evidence type="ECO:0000313" key="11">
    <source>
        <dbReference type="EMBL" id="CAG9771209.1"/>
    </source>
</evidence>
<dbReference type="PROSITE" id="PS51289">
    <property type="entry name" value="GLG1_C_RICH"/>
    <property type="match status" value="7"/>
</dbReference>
<evidence type="ECO:0000256" key="3">
    <source>
        <dbReference type="ARBA" id="ARBA00022729"/>
    </source>
</evidence>
<dbReference type="Proteomes" id="UP001152799">
    <property type="component" value="Chromosome 7"/>
</dbReference>
<evidence type="ECO:0000256" key="6">
    <source>
        <dbReference type="ARBA" id="ARBA00023136"/>
    </source>
</evidence>
<gene>
    <name evidence="11" type="ORF">CEUTPL_LOCUS11647</name>
</gene>